<dbReference type="AlphaFoldDB" id="A0A495IVH8"/>
<evidence type="ECO:0000313" key="3">
    <source>
        <dbReference type="EMBL" id="RKR80311.1"/>
    </source>
</evidence>
<keyword evidence="4" id="KW-1185">Reference proteome</keyword>
<evidence type="ECO:0000313" key="4">
    <source>
        <dbReference type="Proteomes" id="UP000268007"/>
    </source>
</evidence>
<evidence type="ECO:0000259" key="2">
    <source>
        <dbReference type="Pfam" id="PF16130"/>
    </source>
</evidence>
<accession>A0A495IVH8</accession>
<reference evidence="3 4" key="1">
    <citation type="submission" date="2018-10" db="EMBL/GenBank/DDBJ databases">
        <title>Genomic Encyclopedia of Archaeal and Bacterial Type Strains, Phase II (KMG-II): from individual species to whole genera.</title>
        <authorList>
            <person name="Goeker M."/>
        </authorList>
    </citation>
    <scope>NUCLEOTIDE SEQUENCE [LARGE SCALE GENOMIC DNA]</scope>
    <source>
        <strain evidence="3 4">DSM 18602</strain>
    </source>
</reference>
<dbReference type="EMBL" id="RBKU01000001">
    <property type="protein sequence ID" value="RKR80311.1"/>
    <property type="molecule type" value="Genomic_DNA"/>
</dbReference>
<dbReference type="Pfam" id="PF16130">
    <property type="entry name" value="DUF4842"/>
    <property type="match status" value="1"/>
</dbReference>
<dbReference type="InterPro" id="IPR031025">
    <property type="entry name" value="LruC_dom"/>
</dbReference>
<proteinExistence type="predicted"/>
<dbReference type="Pfam" id="PF13448">
    <property type="entry name" value="DUF4114"/>
    <property type="match status" value="1"/>
</dbReference>
<gene>
    <name evidence="3" type="ORF">BDD43_0408</name>
</gene>
<comment type="caution">
    <text evidence="3">The sequence shown here is derived from an EMBL/GenBank/DDBJ whole genome shotgun (WGS) entry which is preliminary data.</text>
</comment>
<dbReference type="InterPro" id="IPR032295">
    <property type="entry name" value="DUF4842"/>
</dbReference>
<dbReference type="InterPro" id="IPR025193">
    <property type="entry name" value="DUF4114"/>
</dbReference>
<sequence>MESEKRTKLFGFSRLWKIIPISGIIIKQYANFKLQIRFLRFGPQFAYITLKKIENLTKLYMKRLIPGLFLISLATLTACKKSSVDSGTDPNSPTPTTTFSGFNFNTAKNISLNLSLKASNGDALRGVVVSVYDPANTNADAAIFKGVTDASGNLNAVISVPTSFTKLIIDPSYLGLLHYAQATINNNAINATIGGAAGYSGDVVPEAIIIPSNSGNSGLTLLSSSIVFAYPLPYTSTADAVVNTAQYPTSYGIPNYLEPTSDVIDASLLSYVNASLPESKPLTTTHPDYLASTAVSTINVTAKADVWVTFVAEGAGNLNSFAFYTYTTGNPPTTEADIKKATIIFPNASGLGSGGGLKAGNKVKLGTFDAGTSIGFILIGSGWTGAGINTNATKFYSDNALNPETTASLKKHSVVLYDDVHKLTLIAFEDINRQAASCDNDFNDVVFYATSNPVTAISNVGVSAIDKAQDTDGDGVIDALDAFPNDPTRAYISYFPSQTGYASLAFEDNWPIKGDYDMNDLVVKYRYTFVTNAQNKVVTMQGDYIVAAAGAAYKNGFGVQLPIAASAVKSVTGQLSKDNYIKFASNGVEAGQSKAVIIPFDNSDILASNPGGAYYVNTLNANSKVVSSTASVLVTLTNPIDQTSLTASLLNPFLISNERRGYEIHLPGYAPTDLVDSKLFGTQDDSSVPASGKYYLSKESLPWAISFNDQFIYPLETVKITDAYPHFAAWASSGGSSFTDWYSNTASGYRVTGNLYLK</sequence>
<name>A0A495IVH8_9SPHI</name>
<feature type="domain" description="DUF4114" evidence="1">
    <location>
        <begin position="368"/>
        <end position="452"/>
    </location>
</feature>
<organism evidence="3 4">
    <name type="scientific">Mucilaginibacter gracilis</name>
    <dbReference type="NCBI Taxonomy" id="423350"/>
    <lineage>
        <taxon>Bacteria</taxon>
        <taxon>Pseudomonadati</taxon>
        <taxon>Bacteroidota</taxon>
        <taxon>Sphingobacteriia</taxon>
        <taxon>Sphingobacteriales</taxon>
        <taxon>Sphingobacteriaceae</taxon>
        <taxon>Mucilaginibacter</taxon>
    </lineage>
</organism>
<evidence type="ECO:0000259" key="1">
    <source>
        <dbReference type="Pfam" id="PF13448"/>
    </source>
</evidence>
<protein>
    <submittedName>
        <fullName evidence="3">LruC domain-containing protein</fullName>
    </submittedName>
</protein>
<dbReference type="Proteomes" id="UP000268007">
    <property type="component" value="Unassembled WGS sequence"/>
</dbReference>
<feature type="domain" description="DUF4842" evidence="2">
    <location>
        <begin position="535"/>
        <end position="742"/>
    </location>
</feature>
<dbReference type="NCBIfam" id="TIGR04456">
    <property type="entry name" value="LruC_dom"/>
    <property type="match status" value="1"/>
</dbReference>